<name>A0ABP8RR21_9PSEU</name>
<keyword evidence="2" id="KW-1185">Reference proteome</keyword>
<comment type="caution">
    <text evidence="1">The sequence shown here is derived from an EMBL/GenBank/DDBJ whole genome shotgun (WGS) entry which is preliminary data.</text>
</comment>
<gene>
    <name evidence="1" type="ORF">GCM10023175_22440</name>
</gene>
<dbReference type="RefSeq" id="WP_345415653.1">
    <property type="nucleotide sequence ID" value="NZ_BAABGT010000029.1"/>
</dbReference>
<evidence type="ECO:0000313" key="2">
    <source>
        <dbReference type="Proteomes" id="UP001501598"/>
    </source>
</evidence>
<protein>
    <submittedName>
        <fullName evidence="1">Uncharacterized protein</fullName>
    </submittedName>
</protein>
<sequence length="128" mass="13483">MRDIPVNLNGYKLVIVEPPAPKMRDDGKGGLMPVTDQQGVTQFVVALFAKLRVGPGERAPKGEEIKVTLATDPGDGFGEDVRVELLDAKLNPYQIDNGQGRVSSGIAFKAMGLKPVGGPVQRGGGGDK</sequence>
<organism evidence="1 2">
    <name type="scientific">Pseudonocardia xishanensis</name>
    <dbReference type="NCBI Taxonomy" id="630995"/>
    <lineage>
        <taxon>Bacteria</taxon>
        <taxon>Bacillati</taxon>
        <taxon>Actinomycetota</taxon>
        <taxon>Actinomycetes</taxon>
        <taxon>Pseudonocardiales</taxon>
        <taxon>Pseudonocardiaceae</taxon>
        <taxon>Pseudonocardia</taxon>
    </lineage>
</organism>
<reference evidence="2" key="1">
    <citation type="journal article" date="2019" name="Int. J. Syst. Evol. Microbiol.">
        <title>The Global Catalogue of Microorganisms (GCM) 10K type strain sequencing project: providing services to taxonomists for standard genome sequencing and annotation.</title>
        <authorList>
            <consortium name="The Broad Institute Genomics Platform"/>
            <consortium name="The Broad Institute Genome Sequencing Center for Infectious Disease"/>
            <person name="Wu L."/>
            <person name="Ma J."/>
        </authorList>
    </citation>
    <scope>NUCLEOTIDE SEQUENCE [LARGE SCALE GENOMIC DNA]</scope>
    <source>
        <strain evidence="2">JCM 17906</strain>
    </source>
</reference>
<accession>A0ABP8RR21</accession>
<dbReference type="EMBL" id="BAABGT010000029">
    <property type="protein sequence ID" value="GAA4544367.1"/>
    <property type="molecule type" value="Genomic_DNA"/>
</dbReference>
<proteinExistence type="predicted"/>
<dbReference type="Proteomes" id="UP001501598">
    <property type="component" value="Unassembled WGS sequence"/>
</dbReference>
<evidence type="ECO:0000313" key="1">
    <source>
        <dbReference type="EMBL" id="GAA4544367.1"/>
    </source>
</evidence>